<dbReference type="OrthoDB" id="9813612at2"/>
<evidence type="ECO:0000259" key="6">
    <source>
        <dbReference type="Pfam" id="PF00155"/>
    </source>
</evidence>
<evidence type="ECO:0000256" key="5">
    <source>
        <dbReference type="SAM" id="SignalP"/>
    </source>
</evidence>
<keyword evidence="8" id="KW-1185">Reference proteome</keyword>
<dbReference type="InterPro" id="IPR006311">
    <property type="entry name" value="TAT_signal"/>
</dbReference>
<dbReference type="Gene3D" id="3.90.1150.10">
    <property type="entry name" value="Aspartate Aminotransferase, domain 1"/>
    <property type="match status" value="1"/>
</dbReference>
<gene>
    <name evidence="7" type="ORF">SAMN05421740_10678</name>
</gene>
<keyword evidence="2 7" id="KW-0032">Aminotransferase</keyword>
<comment type="similarity">
    <text evidence="1">Belongs to the class-II pyridoxal-phosphate-dependent aminotransferase family. Histidinol-phosphate aminotransferase subfamily.</text>
</comment>
<dbReference type="GO" id="GO:0008483">
    <property type="term" value="F:transaminase activity"/>
    <property type="evidence" value="ECO:0007669"/>
    <property type="project" value="UniProtKB-KW"/>
</dbReference>
<feature type="signal peptide" evidence="5">
    <location>
        <begin position="1"/>
        <end position="31"/>
    </location>
</feature>
<reference evidence="8" key="1">
    <citation type="submission" date="2016-10" db="EMBL/GenBank/DDBJ databases">
        <authorList>
            <person name="Varghese N."/>
            <person name="Submissions S."/>
        </authorList>
    </citation>
    <scope>NUCLEOTIDE SEQUENCE [LARGE SCALE GENOMIC DNA]</scope>
    <source>
        <strain evidence="8">Jip14</strain>
    </source>
</reference>
<dbReference type="SUPFAM" id="SSF53383">
    <property type="entry name" value="PLP-dependent transferases"/>
    <property type="match status" value="1"/>
</dbReference>
<dbReference type="EMBL" id="FNZR01000006">
    <property type="protein sequence ID" value="SEL50732.1"/>
    <property type="molecule type" value="Genomic_DNA"/>
</dbReference>
<feature type="domain" description="Aminotransferase class I/classII large" evidence="6">
    <location>
        <begin position="62"/>
        <end position="380"/>
    </location>
</feature>
<keyword evidence="5" id="KW-0732">Signal</keyword>
<feature type="chain" id="PRO_5011536752" evidence="5">
    <location>
        <begin position="32"/>
        <end position="391"/>
    </location>
</feature>
<dbReference type="STRING" id="332977.SAMN05421740_10678"/>
<evidence type="ECO:0000256" key="3">
    <source>
        <dbReference type="ARBA" id="ARBA00022679"/>
    </source>
</evidence>
<dbReference type="Gene3D" id="3.40.640.10">
    <property type="entry name" value="Type I PLP-dependent aspartate aminotransferase-like (Major domain)"/>
    <property type="match status" value="1"/>
</dbReference>
<dbReference type="PROSITE" id="PS51318">
    <property type="entry name" value="TAT"/>
    <property type="match status" value="1"/>
</dbReference>
<dbReference type="Pfam" id="PF00155">
    <property type="entry name" value="Aminotran_1_2"/>
    <property type="match status" value="1"/>
</dbReference>
<dbReference type="InterPro" id="IPR015422">
    <property type="entry name" value="PyrdxlP-dep_Trfase_small"/>
</dbReference>
<dbReference type="CDD" id="cd00609">
    <property type="entry name" value="AAT_like"/>
    <property type="match status" value="1"/>
</dbReference>
<dbReference type="InterPro" id="IPR004839">
    <property type="entry name" value="Aminotransferase_I/II_large"/>
</dbReference>
<dbReference type="AlphaFoldDB" id="A0A1H7QS45"/>
<evidence type="ECO:0000256" key="1">
    <source>
        <dbReference type="ARBA" id="ARBA00007970"/>
    </source>
</evidence>
<evidence type="ECO:0000313" key="7">
    <source>
        <dbReference type="EMBL" id="SEL50732.1"/>
    </source>
</evidence>
<accession>A0A1H7QS45</accession>
<dbReference type="PANTHER" id="PTHR43643:SF3">
    <property type="entry name" value="HISTIDINOL-PHOSPHATE AMINOTRANSFERASE"/>
    <property type="match status" value="1"/>
</dbReference>
<protein>
    <submittedName>
        <fullName evidence="7">Histidinol-phosphate aminotransferase</fullName>
    </submittedName>
</protein>
<evidence type="ECO:0000256" key="2">
    <source>
        <dbReference type="ARBA" id="ARBA00022576"/>
    </source>
</evidence>
<dbReference type="Proteomes" id="UP000198916">
    <property type="component" value="Unassembled WGS sequence"/>
</dbReference>
<dbReference type="InterPro" id="IPR015421">
    <property type="entry name" value="PyrdxlP-dep_Trfase_major"/>
</dbReference>
<dbReference type="PANTHER" id="PTHR43643">
    <property type="entry name" value="HISTIDINOL-PHOSPHATE AMINOTRANSFERASE 2"/>
    <property type="match status" value="1"/>
</dbReference>
<sequence length="391" mass="42290">MTKTMTNRRTWIKSSLLAAGGLALAPSLSLGKNNAATAPASPQGLLRDITLPWDETAPAMQARLSANENPYGPSELVRKAVADAVGFGNRYGHEDAARLIDMIAEKEGVTRDYIMLGPGSTDLLEKTAISLFLKGGNIVSADPSYMSMMNTTRAIGGTWKPVPLTADYAHDVDAMAAAVDSQTRLIYVCNPNNPLGSITPAAALKQFCSTVSTKVPVFIDEAYLEFLPNPQENTMVGLVKQGKDIIVARTFSKIHSMAGLRIGYIVAQPERIKALGSIVRGTMGLCVTSLSGAIASMQDKAFQENSRKLNMECREYLCGELKNLGYAYIPSLTNFVIFPIKSDVQAFQGTLREGGVSIRMFDIGEKPWCRVSMGTMPEMELFTSVLKKATV</sequence>
<keyword evidence="3 7" id="KW-0808">Transferase</keyword>
<keyword evidence="4" id="KW-0663">Pyridoxal phosphate</keyword>
<evidence type="ECO:0000313" key="8">
    <source>
        <dbReference type="Proteomes" id="UP000198916"/>
    </source>
</evidence>
<organism evidence="7 8">
    <name type="scientific">Parapedobacter koreensis</name>
    <dbReference type="NCBI Taxonomy" id="332977"/>
    <lineage>
        <taxon>Bacteria</taxon>
        <taxon>Pseudomonadati</taxon>
        <taxon>Bacteroidota</taxon>
        <taxon>Sphingobacteriia</taxon>
        <taxon>Sphingobacteriales</taxon>
        <taxon>Sphingobacteriaceae</taxon>
        <taxon>Parapedobacter</taxon>
    </lineage>
</organism>
<dbReference type="InterPro" id="IPR015424">
    <property type="entry name" value="PyrdxlP-dep_Trfase"/>
</dbReference>
<name>A0A1H7QS45_9SPHI</name>
<dbReference type="GO" id="GO:0030170">
    <property type="term" value="F:pyridoxal phosphate binding"/>
    <property type="evidence" value="ECO:0007669"/>
    <property type="project" value="InterPro"/>
</dbReference>
<dbReference type="InterPro" id="IPR050106">
    <property type="entry name" value="HistidinolP_aminotransfase"/>
</dbReference>
<proteinExistence type="inferred from homology"/>
<evidence type="ECO:0000256" key="4">
    <source>
        <dbReference type="ARBA" id="ARBA00022898"/>
    </source>
</evidence>